<dbReference type="PANTHER" id="PTHR33392">
    <property type="entry name" value="POLYISOPRENYL-TEICHOIC ACID--PEPTIDOGLYCAN TEICHOIC ACID TRANSFERASE TAGU"/>
    <property type="match status" value="1"/>
</dbReference>
<dbReference type="AlphaFoldDB" id="A0AAE4FT51"/>
<organism evidence="5 6">
    <name type="scientific">Pseudocalidococcus azoricus BACA0444</name>
    <dbReference type="NCBI Taxonomy" id="2918990"/>
    <lineage>
        <taxon>Bacteria</taxon>
        <taxon>Bacillati</taxon>
        <taxon>Cyanobacteriota</taxon>
        <taxon>Cyanophyceae</taxon>
        <taxon>Acaryochloridales</taxon>
        <taxon>Thermosynechococcaceae</taxon>
        <taxon>Pseudocalidococcus</taxon>
        <taxon>Pseudocalidococcus azoricus</taxon>
    </lineage>
</organism>
<protein>
    <submittedName>
        <fullName evidence="5">LCP family protein</fullName>
    </submittedName>
</protein>
<keyword evidence="6" id="KW-1185">Reference proteome</keyword>
<gene>
    <name evidence="5" type="ORF">RIF25_13545</name>
</gene>
<dbReference type="Pfam" id="PF13399">
    <property type="entry name" value="LytR_C"/>
    <property type="match status" value="1"/>
</dbReference>
<comment type="caution">
    <text evidence="5">The sequence shown here is derived from an EMBL/GenBank/DDBJ whole genome shotgun (WGS) entry which is preliminary data.</text>
</comment>
<feature type="domain" description="LytR/CpsA/Psr regulator C-terminal" evidence="4">
    <location>
        <begin position="392"/>
        <end position="462"/>
    </location>
</feature>
<evidence type="ECO:0000313" key="5">
    <source>
        <dbReference type="EMBL" id="MDS3861828.1"/>
    </source>
</evidence>
<keyword evidence="2" id="KW-0812">Transmembrane</keyword>
<evidence type="ECO:0000259" key="4">
    <source>
        <dbReference type="Pfam" id="PF13399"/>
    </source>
</evidence>
<feature type="transmembrane region" description="Helical" evidence="2">
    <location>
        <begin position="31"/>
        <end position="54"/>
    </location>
</feature>
<proteinExistence type="inferred from homology"/>
<accession>A0AAE4FT51</accession>
<dbReference type="Gene3D" id="3.40.630.190">
    <property type="entry name" value="LCP protein"/>
    <property type="match status" value="1"/>
</dbReference>
<dbReference type="NCBIfam" id="TIGR00350">
    <property type="entry name" value="lytR_cpsA_psr"/>
    <property type="match status" value="1"/>
</dbReference>
<dbReference type="PANTHER" id="PTHR33392:SF6">
    <property type="entry name" value="POLYISOPRENYL-TEICHOIC ACID--PEPTIDOGLYCAN TEICHOIC ACID TRANSFERASE TAGU"/>
    <property type="match status" value="1"/>
</dbReference>
<keyword evidence="2" id="KW-1133">Transmembrane helix</keyword>
<keyword evidence="2" id="KW-0472">Membrane</keyword>
<dbReference type="Proteomes" id="UP001268256">
    <property type="component" value="Unassembled WGS sequence"/>
</dbReference>
<comment type="similarity">
    <text evidence="1">Belongs to the LytR/CpsA/Psr (LCP) family.</text>
</comment>
<dbReference type="InterPro" id="IPR050922">
    <property type="entry name" value="LytR/CpsA/Psr_CW_biosynth"/>
</dbReference>
<dbReference type="InterPro" id="IPR027381">
    <property type="entry name" value="LytR/CpsA/Psr_C"/>
</dbReference>
<sequence length="472" mass="51694">MFIRFRHSPNYSSTNPVQVSLAAVPSELHRFWWLSGWLGVGLISATLGGLVALISHSTPLQQKTLSPNEAAVFSQAPRNTLQLDRPLTLMVIGTSVLTSDVDAPPPSGLTYHANVNSLEGLSDTLLLVRVDPQERRLVMLSIPRDTLTSISGRGDAKINEANALGGPALTAETVSQLLGGVQIDRYLRINVQGVTKLVDALGGVTFYVPKDMKYRDDSQRLNIDLKAGKQHLNGQQTHDLLRFRYDELGDIGRIQRQQAVIRAVVEQSLQPETLARIPQILTVVQENLDTNLSLQEVGQLTGFISNLPRSQMQMLMLPGYFSNNGQDSTNPSYWLPRYGDIQALVNSHFRDHQDETLPQTQPSRVRIAIQPSGSLSKQDSPPQPASTNPTLSQTIKKLGQAGYSNVYFGQAWGEPLPITRIIAQQGDLATAQAIRIALGFGEVRVESTGVLDSDITIQLGTDAQSRPSPNYP</sequence>
<evidence type="ECO:0000259" key="3">
    <source>
        <dbReference type="Pfam" id="PF03816"/>
    </source>
</evidence>
<dbReference type="EMBL" id="JAVMIP010000017">
    <property type="protein sequence ID" value="MDS3861828.1"/>
    <property type="molecule type" value="Genomic_DNA"/>
</dbReference>
<dbReference type="RefSeq" id="WP_322879055.1">
    <property type="nucleotide sequence ID" value="NZ_JAVMIP010000017.1"/>
</dbReference>
<name>A0AAE4FT51_9CYAN</name>
<dbReference type="Pfam" id="PF03816">
    <property type="entry name" value="LytR_cpsA_psr"/>
    <property type="match status" value="1"/>
</dbReference>
<feature type="domain" description="Cell envelope-related transcriptional attenuator" evidence="3">
    <location>
        <begin position="122"/>
        <end position="268"/>
    </location>
</feature>
<reference evidence="6" key="1">
    <citation type="submission" date="2023-07" db="EMBL/GenBank/DDBJ databases">
        <authorList>
            <person name="Luz R."/>
            <person name="Cordeiro R."/>
            <person name="Fonseca A."/>
            <person name="Goncalves V."/>
        </authorList>
    </citation>
    <scope>NUCLEOTIDE SEQUENCE [LARGE SCALE GENOMIC DNA]</scope>
    <source>
        <strain evidence="6">BACA0444</strain>
    </source>
</reference>
<evidence type="ECO:0000313" key="6">
    <source>
        <dbReference type="Proteomes" id="UP001268256"/>
    </source>
</evidence>
<evidence type="ECO:0000256" key="1">
    <source>
        <dbReference type="ARBA" id="ARBA00006068"/>
    </source>
</evidence>
<evidence type="ECO:0000256" key="2">
    <source>
        <dbReference type="SAM" id="Phobius"/>
    </source>
</evidence>
<dbReference type="InterPro" id="IPR004474">
    <property type="entry name" value="LytR_CpsA_psr"/>
</dbReference>